<sequence>MSLGIGAFKFQTIISHEIKTTRDPGHKSRIRSQSRKSIQEKCMLQLQNSKKKLKQKPIDIENKYKQQTEQNQEEFDESLLNEISIFDNKKQEKKNFILQVSEPSNSDSSFSDVGFENFQDNKINNQIKQENLKKSLLCQRLNNLTVTFNQPQSSQLFLQQGKVKSKIISTKQRNQKILNPSQFKKDIQLLGSLKQNQEFNENQAIIVEEYKLNKEIYIDIDCQEIKTFMRLQNEVEEMRRKQMDFNIQKERHYEIVNDKSNKQILRNQRKSEENKLWSVIMAKNFIKNLKLKKETNNRTSSQQSEGDLIKKMMRVTQIK</sequence>
<protein>
    <submittedName>
        <fullName evidence="1">Uncharacterized protein</fullName>
    </submittedName>
</protein>
<name>A0A8S1L089_9CILI</name>
<gene>
    <name evidence="1" type="ORF">PSON_ATCC_30995.1.T0150109</name>
</gene>
<dbReference type="AlphaFoldDB" id="A0A8S1L089"/>
<accession>A0A8S1L089</accession>
<keyword evidence="2" id="KW-1185">Reference proteome</keyword>
<evidence type="ECO:0000313" key="1">
    <source>
        <dbReference type="EMBL" id="CAD8061058.1"/>
    </source>
</evidence>
<dbReference type="Proteomes" id="UP000692954">
    <property type="component" value="Unassembled WGS sequence"/>
</dbReference>
<reference evidence="1" key="1">
    <citation type="submission" date="2021-01" db="EMBL/GenBank/DDBJ databases">
        <authorList>
            <consortium name="Genoscope - CEA"/>
            <person name="William W."/>
        </authorList>
    </citation>
    <scope>NUCLEOTIDE SEQUENCE</scope>
</reference>
<organism evidence="1 2">
    <name type="scientific">Paramecium sonneborni</name>
    <dbReference type="NCBI Taxonomy" id="65129"/>
    <lineage>
        <taxon>Eukaryota</taxon>
        <taxon>Sar</taxon>
        <taxon>Alveolata</taxon>
        <taxon>Ciliophora</taxon>
        <taxon>Intramacronucleata</taxon>
        <taxon>Oligohymenophorea</taxon>
        <taxon>Peniculida</taxon>
        <taxon>Parameciidae</taxon>
        <taxon>Paramecium</taxon>
    </lineage>
</organism>
<proteinExistence type="predicted"/>
<dbReference type="EMBL" id="CAJJDN010000015">
    <property type="protein sequence ID" value="CAD8061058.1"/>
    <property type="molecule type" value="Genomic_DNA"/>
</dbReference>
<comment type="caution">
    <text evidence="1">The sequence shown here is derived from an EMBL/GenBank/DDBJ whole genome shotgun (WGS) entry which is preliminary data.</text>
</comment>
<evidence type="ECO:0000313" key="2">
    <source>
        <dbReference type="Proteomes" id="UP000692954"/>
    </source>
</evidence>